<dbReference type="AlphaFoldDB" id="A0AAV7UY76"/>
<comment type="caution">
    <text evidence="2">The sequence shown here is derived from an EMBL/GenBank/DDBJ whole genome shotgun (WGS) entry which is preliminary data.</text>
</comment>
<protein>
    <submittedName>
        <fullName evidence="2">Uncharacterized protein</fullName>
    </submittedName>
</protein>
<evidence type="ECO:0000313" key="2">
    <source>
        <dbReference type="EMBL" id="KAJ1194044.1"/>
    </source>
</evidence>
<evidence type="ECO:0000313" key="3">
    <source>
        <dbReference type="Proteomes" id="UP001066276"/>
    </source>
</evidence>
<keyword evidence="3" id="KW-1185">Reference proteome</keyword>
<accession>A0AAV7UY76</accession>
<dbReference type="EMBL" id="JANPWB010000004">
    <property type="protein sequence ID" value="KAJ1194044.1"/>
    <property type="molecule type" value="Genomic_DNA"/>
</dbReference>
<sequence>MLTLEWGEPREGGGAGPAGRVVLKGGGQEDANPLDIGVGCQIPVSKKWSTMLVWSTSKSEGGSEVEGVGQNEDEEYTPLLWLKVPVHVYGEHGIFEASEEVEVGSCEATLGRREGGPQAGQLDGINSGRVPETSGHGCSLGMVRRQGWCTHWRRLYWGAVSGCVRQ</sequence>
<reference evidence="2" key="1">
    <citation type="journal article" date="2022" name="bioRxiv">
        <title>Sequencing and chromosome-scale assembly of the giantPleurodeles waltlgenome.</title>
        <authorList>
            <person name="Brown T."/>
            <person name="Elewa A."/>
            <person name="Iarovenko S."/>
            <person name="Subramanian E."/>
            <person name="Araus A.J."/>
            <person name="Petzold A."/>
            <person name="Susuki M."/>
            <person name="Suzuki K.-i.T."/>
            <person name="Hayashi T."/>
            <person name="Toyoda A."/>
            <person name="Oliveira C."/>
            <person name="Osipova E."/>
            <person name="Leigh N.D."/>
            <person name="Simon A."/>
            <person name="Yun M.H."/>
        </authorList>
    </citation>
    <scope>NUCLEOTIDE SEQUENCE</scope>
    <source>
        <strain evidence="2">20211129_DDA</strain>
        <tissue evidence="2">Liver</tissue>
    </source>
</reference>
<dbReference type="Proteomes" id="UP001066276">
    <property type="component" value="Chromosome 2_2"/>
</dbReference>
<gene>
    <name evidence="2" type="ORF">NDU88_003339</name>
</gene>
<organism evidence="2 3">
    <name type="scientific">Pleurodeles waltl</name>
    <name type="common">Iberian ribbed newt</name>
    <dbReference type="NCBI Taxonomy" id="8319"/>
    <lineage>
        <taxon>Eukaryota</taxon>
        <taxon>Metazoa</taxon>
        <taxon>Chordata</taxon>
        <taxon>Craniata</taxon>
        <taxon>Vertebrata</taxon>
        <taxon>Euteleostomi</taxon>
        <taxon>Amphibia</taxon>
        <taxon>Batrachia</taxon>
        <taxon>Caudata</taxon>
        <taxon>Salamandroidea</taxon>
        <taxon>Salamandridae</taxon>
        <taxon>Pleurodelinae</taxon>
        <taxon>Pleurodeles</taxon>
    </lineage>
</organism>
<feature type="region of interest" description="Disordered" evidence="1">
    <location>
        <begin position="1"/>
        <end position="28"/>
    </location>
</feature>
<name>A0AAV7UY76_PLEWA</name>
<proteinExistence type="predicted"/>
<evidence type="ECO:0000256" key="1">
    <source>
        <dbReference type="SAM" id="MobiDB-lite"/>
    </source>
</evidence>